<dbReference type="RefSeq" id="WP_185194146.1">
    <property type="nucleotide sequence ID" value="NZ_JACKXD010000007.1"/>
</dbReference>
<feature type="region of interest" description="Disordered" evidence="1">
    <location>
        <begin position="53"/>
        <end position="84"/>
    </location>
</feature>
<comment type="caution">
    <text evidence="2">The sequence shown here is derived from an EMBL/GenBank/DDBJ whole genome shotgun (WGS) entry which is preliminary data.</text>
</comment>
<evidence type="ECO:0000256" key="1">
    <source>
        <dbReference type="SAM" id="MobiDB-lite"/>
    </source>
</evidence>
<protein>
    <submittedName>
        <fullName evidence="2">Carbohydrate ABC transporter substrate-binding protein</fullName>
    </submittedName>
</protein>
<dbReference type="AlphaFoldDB" id="A0A7J9SLE3"/>
<dbReference type="SUPFAM" id="SSF53850">
    <property type="entry name" value="Periplasmic binding protein-like II"/>
    <property type="match status" value="1"/>
</dbReference>
<dbReference type="Proteomes" id="UP000546257">
    <property type="component" value="Unassembled WGS sequence"/>
</dbReference>
<sequence>MISVYTNKYDISIKIYISTDLDESNMSQRNVTDSRLTRRRILKTGAGLAAAGGFAGCSGQDSSGENTDSGTSTEGTSGGSAGEIEIVHRWNRGKDGRAMAALLEGFAQEHPDISVLENSVPANNDGLGTIIRDRMLNDDPPSTWQNWPGKALTEFVEADLLGDIEADVWDEAGLKDKYKSGPQRAAQVQGTYVTVPLNIHRLNPMFYNIDVVEQAGVDPTSINSPTALKEAMDKVESDTDAAGMSNSTKAGWTVLQLWETLLIATAGPDGYEDIVGGNAGNYQDAIQEALQLTADYSQYFTDDAGSIEWPAAARKVVSGEAAFFQHGDWAAGIFLSLDDFNYKEDWDFVAFPGTEGSYSVVMDSFPYPAPNRSPEASKKFLRYVGSTDAQERFNPIKGSIPPRTDVSLDPFSSYQADEIKSFRNSDAQPRAMAHGLALVPGAASDMKKIMSDFAANWDAGSVSDRVMDILSG</sequence>
<evidence type="ECO:0000313" key="2">
    <source>
        <dbReference type="EMBL" id="MBB6647770.1"/>
    </source>
</evidence>
<keyword evidence="3" id="KW-1185">Reference proteome</keyword>
<dbReference type="PANTHER" id="PTHR43649">
    <property type="entry name" value="ARABINOSE-BINDING PROTEIN-RELATED"/>
    <property type="match status" value="1"/>
</dbReference>
<reference evidence="2 3" key="1">
    <citation type="submission" date="2020-08" db="EMBL/GenBank/DDBJ databases">
        <authorList>
            <person name="Seo M.-J."/>
        </authorList>
    </citation>
    <scope>NUCLEOTIDE SEQUENCE [LARGE SCALE GENOMIC DNA]</scope>
    <source>
        <strain evidence="2 3">MBLA0160</strain>
    </source>
</reference>
<gene>
    <name evidence="2" type="ORF">H5V44_16020</name>
</gene>
<dbReference type="InterPro" id="IPR050490">
    <property type="entry name" value="Bact_solute-bd_prot1"/>
</dbReference>
<accession>A0A7J9SLE3</accession>
<feature type="compositionally biased region" description="Low complexity" evidence="1">
    <location>
        <begin position="62"/>
        <end position="75"/>
    </location>
</feature>
<proteinExistence type="predicted"/>
<dbReference type="Pfam" id="PF01547">
    <property type="entry name" value="SBP_bac_1"/>
    <property type="match status" value="1"/>
</dbReference>
<dbReference type="Gene3D" id="3.40.190.10">
    <property type="entry name" value="Periplasmic binding protein-like II"/>
    <property type="match status" value="2"/>
</dbReference>
<organism evidence="2 3">
    <name type="scientific">Halobellus ruber</name>
    <dbReference type="NCBI Taxonomy" id="2761102"/>
    <lineage>
        <taxon>Archaea</taxon>
        <taxon>Methanobacteriati</taxon>
        <taxon>Methanobacteriota</taxon>
        <taxon>Stenosarchaea group</taxon>
        <taxon>Halobacteria</taxon>
        <taxon>Halobacteriales</taxon>
        <taxon>Haloferacaceae</taxon>
        <taxon>Halobellus</taxon>
    </lineage>
</organism>
<evidence type="ECO:0000313" key="3">
    <source>
        <dbReference type="Proteomes" id="UP000546257"/>
    </source>
</evidence>
<dbReference type="EMBL" id="JACKXD010000007">
    <property type="protein sequence ID" value="MBB6647770.1"/>
    <property type="molecule type" value="Genomic_DNA"/>
</dbReference>
<name>A0A7J9SLE3_9EURY</name>
<dbReference type="InterPro" id="IPR006059">
    <property type="entry name" value="SBP"/>
</dbReference>